<keyword evidence="4" id="KW-0732">Signal</keyword>
<dbReference type="EMBL" id="CATQJL010000001">
    <property type="protein sequence ID" value="CAJ0591842.1"/>
    <property type="molecule type" value="Genomic_DNA"/>
</dbReference>
<dbReference type="InterPro" id="IPR002919">
    <property type="entry name" value="TIL_dom"/>
</dbReference>
<dbReference type="SUPFAM" id="SSF57567">
    <property type="entry name" value="Serine protease inhibitors"/>
    <property type="match status" value="1"/>
</dbReference>
<dbReference type="Pfam" id="PF01826">
    <property type="entry name" value="TIL"/>
    <property type="match status" value="1"/>
</dbReference>
<feature type="non-terminal residue" evidence="6">
    <location>
        <position position="170"/>
    </location>
</feature>
<sequence>MKLLLVMFCCANIMADDLGRLEDNYNNTDGNHDADVLNCEKNEEIGECGRECENTCAFIKMSCSLKCSSKACVCKKGYYRDSKGNCTNDCRKEECAAPNMERKRCAKKPDCQNTCVGKVGSVKFCKDACVPYGCECKSGFLLLEPRYDFPQCVTEKECKVYLWKRAQKFD</sequence>
<keyword evidence="7" id="KW-1185">Reference proteome</keyword>
<keyword evidence="2" id="KW-0722">Serine protease inhibitor</keyword>
<dbReference type="InterPro" id="IPR036084">
    <property type="entry name" value="Ser_inhib-like_sf"/>
</dbReference>
<evidence type="ECO:0000256" key="4">
    <source>
        <dbReference type="SAM" id="SignalP"/>
    </source>
</evidence>
<reference evidence="6" key="1">
    <citation type="submission" date="2023-07" db="EMBL/GenBank/DDBJ databases">
        <authorList>
            <consortium name="CYATHOMIX"/>
        </authorList>
    </citation>
    <scope>NUCLEOTIDE SEQUENCE</scope>
    <source>
        <strain evidence="6">N/A</strain>
    </source>
</reference>
<feature type="domain" description="TIL" evidence="5">
    <location>
        <begin position="39"/>
        <end position="88"/>
    </location>
</feature>
<evidence type="ECO:0000256" key="2">
    <source>
        <dbReference type="ARBA" id="ARBA00022900"/>
    </source>
</evidence>
<gene>
    <name evidence="6" type="ORF">CYNAS_LOCUS3825</name>
</gene>
<evidence type="ECO:0000313" key="7">
    <source>
        <dbReference type="Proteomes" id="UP001176961"/>
    </source>
</evidence>
<dbReference type="PANTHER" id="PTHR23259">
    <property type="entry name" value="RIDDLE"/>
    <property type="match status" value="1"/>
</dbReference>
<dbReference type="Proteomes" id="UP001176961">
    <property type="component" value="Unassembled WGS sequence"/>
</dbReference>
<name>A0AA36DTM0_CYLNA</name>
<proteinExistence type="predicted"/>
<feature type="chain" id="PRO_5041327207" description="TIL domain-containing protein" evidence="4">
    <location>
        <begin position="16"/>
        <end position="170"/>
    </location>
</feature>
<comment type="caution">
    <text evidence="6">The sequence shown here is derived from an EMBL/GenBank/DDBJ whole genome shotgun (WGS) entry which is preliminary data.</text>
</comment>
<protein>
    <recommendedName>
        <fullName evidence="5">TIL domain-containing protein</fullName>
    </recommendedName>
</protein>
<dbReference type="PANTHER" id="PTHR23259:SF70">
    <property type="entry name" value="ACCESSORY GLAND PROTEIN ACP62F-RELATED"/>
    <property type="match status" value="1"/>
</dbReference>
<organism evidence="6 7">
    <name type="scientific">Cylicocyclus nassatus</name>
    <name type="common">Nematode worm</name>
    <dbReference type="NCBI Taxonomy" id="53992"/>
    <lineage>
        <taxon>Eukaryota</taxon>
        <taxon>Metazoa</taxon>
        <taxon>Ecdysozoa</taxon>
        <taxon>Nematoda</taxon>
        <taxon>Chromadorea</taxon>
        <taxon>Rhabditida</taxon>
        <taxon>Rhabditina</taxon>
        <taxon>Rhabditomorpha</taxon>
        <taxon>Strongyloidea</taxon>
        <taxon>Strongylidae</taxon>
        <taxon>Cylicocyclus</taxon>
    </lineage>
</organism>
<dbReference type="InterPro" id="IPR051368">
    <property type="entry name" value="SerProtInhib-TIL_Domain"/>
</dbReference>
<keyword evidence="3" id="KW-1015">Disulfide bond</keyword>
<evidence type="ECO:0000256" key="1">
    <source>
        <dbReference type="ARBA" id="ARBA00022690"/>
    </source>
</evidence>
<evidence type="ECO:0000313" key="6">
    <source>
        <dbReference type="EMBL" id="CAJ0591842.1"/>
    </source>
</evidence>
<evidence type="ECO:0000256" key="3">
    <source>
        <dbReference type="ARBA" id="ARBA00023157"/>
    </source>
</evidence>
<accession>A0AA36DTM0</accession>
<keyword evidence="1" id="KW-0646">Protease inhibitor</keyword>
<dbReference type="AlphaFoldDB" id="A0AA36DTM0"/>
<dbReference type="CDD" id="cd19941">
    <property type="entry name" value="TIL"/>
    <property type="match status" value="1"/>
</dbReference>
<feature type="signal peptide" evidence="4">
    <location>
        <begin position="1"/>
        <end position="15"/>
    </location>
</feature>
<dbReference type="GO" id="GO:0004867">
    <property type="term" value="F:serine-type endopeptidase inhibitor activity"/>
    <property type="evidence" value="ECO:0007669"/>
    <property type="project" value="UniProtKB-KW"/>
</dbReference>
<evidence type="ECO:0000259" key="5">
    <source>
        <dbReference type="Pfam" id="PF01826"/>
    </source>
</evidence>
<dbReference type="Gene3D" id="2.10.25.10">
    <property type="entry name" value="Laminin"/>
    <property type="match status" value="2"/>
</dbReference>